<reference evidence="1" key="1">
    <citation type="submission" date="2021-05" db="EMBL/GenBank/DDBJ databases">
        <authorList>
            <person name="Feng G."/>
        </authorList>
    </citation>
    <scope>NUCLEOTIDE SEQUENCE</scope>
    <source>
        <strain evidence="1">LCFY122</strain>
    </source>
</reference>
<accession>A0A8K1XCK0</accession>
<protein>
    <submittedName>
        <fullName evidence="1">Uncharacterized protein</fullName>
    </submittedName>
</protein>
<evidence type="ECO:0000313" key="2">
    <source>
        <dbReference type="Proteomes" id="UP001254441"/>
    </source>
</evidence>
<gene>
    <name evidence="1" type="ORF">FZCXV1_gp1</name>
</gene>
<proteinExistence type="predicted"/>
<dbReference type="EMBL" id="MZ209710">
    <property type="protein sequence ID" value="UHK03219.1"/>
    <property type="molecule type" value="Viral_cRNA"/>
</dbReference>
<sequence length="474" mass="53835">MAVIYNPTILVDSELVKLEKIVEAESNPDYEYCSLVITVTKGGRDVKTKLTTIAQKSTKTVNISQSQLLRFISPDIETVSCVHCPKLWSVISSQRKGSYVLSFTKQERKSIHVPVTRETAVGVIRAFYNETFDPYQRVMQVVDLTEPGADETVGRILTTYYLSCIMYMTGLSMEEFIDEEALLEGLIDDRALVEPEMRGRYAALQDDREIKTEIIAFQAVFGAYIMCRPVAQKRNFTAWIKRRFESFMSSIGLPPPMNINLDYQTGGGKVNLAVLSRPAIRKIIYRAAMLEDEDRLRLMICSHIKFLVEYTDMTTYTLVLVVTARGGSITVTGGLAQTLVKFHEETNALKEKLKKDGYSDRDIPFVKLIYPNFQCFRTADYADYIVIAGVIDRLDHPDSSTLNSYQYRSQDARVDPKQVELFLRIQRDQTSFTIDHTTKEAVVRVLGPAGESLFNEAQRILDILERQRKVGAVL</sequence>
<evidence type="ECO:0000313" key="1">
    <source>
        <dbReference type="EMBL" id="UHK03219.1"/>
    </source>
</evidence>
<dbReference type="Proteomes" id="UP001254441">
    <property type="component" value="Segment"/>
</dbReference>
<name>A0A8K1XCK0_9MONO</name>
<organism evidence="1 2">
    <name type="scientific">Hangzhou zicrona caerulea xinmovirus 1</name>
    <dbReference type="NCBI Taxonomy" id="2905557"/>
    <lineage>
        <taxon>Viruses</taxon>
        <taxon>Riboviria</taxon>
        <taxon>Orthornavirae</taxon>
        <taxon>Negarnaviricota</taxon>
        <taxon>Haploviricotina</taxon>
        <taxon>Monjiviricetes</taxon>
        <taxon>Mononegavirales</taxon>
        <taxon>Xinmoviridae</taxon>
        <taxon>Corulvirus</taxon>
        <taxon>Corulvirus hangzhouense</taxon>
    </lineage>
</organism>
<keyword evidence="2" id="KW-1185">Reference proteome</keyword>